<proteinExistence type="predicted"/>
<reference evidence="1 2" key="1">
    <citation type="submission" date="2012-02" db="EMBL/GenBank/DDBJ databases">
        <title>Improved High-Quality Draft Sequence of Rhizobium leguminosarum bv. trifolii WSM2297.</title>
        <authorList>
            <consortium name="US DOE Joint Genome Institute"/>
            <person name="Lucas S."/>
            <person name="Han J."/>
            <person name="Lapidus A."/>
            <person name="Cheng J.-F."/>
            <person name="Goodwin L."/>
            <person name="Pitluck S."/>
            <person name="Peters L."/>
            <person name="Ovchinnikova G."/>
            <person name="Zhang X."/>
            <person name="Detter J.C."/>
            <person name="Han C."/>
            <person name="Tapia R."/>
            <person name="Land M."/>
            <person name="Hauser L."/>
            <person name="Kyrpides N."/>
            <person name="Ivanova N."/>
            <person name="Pagani I."/>
            <person name="Brau L."/>
            <person name="Yates R."/>
            <person name="O'Hara G."/>
            <person name="Rui T."/>
            <person name="Howieson J."/>
            <person name="Reeve W."/>
            <person name="Woyke T."/>
        </authorList>
    </citation>
    <scope>NUCLEOTIDE SEQUENCE [LARGE SCALE GENOMIC DNA]</scope>
    <source>
        <strain evidence="1 2">WSM2297</strain>
    </source>
</reference>
<dbReference type="AlphaFoldDB" id="J0KR08"/>
<name>J0KR08_RHILT</name>
<organism evidence="1 2">
    <name type="scientific">Rhizobium leguminosarum bv. trifolii WSM2297</name>
    <dbReference type="NCBI Taxonomy" id="754762"/>
    <lineage>
        <taxon>Bacteria</taxon>
        <taxon>Pseudomonadati</taxon>
        <taxon>Pseudomonadota</taxon>
        <taxon>Alphaproteobacteria</taxon>
        <taxon>Hyphomicrobiales</taxon>
        <taxon>Rhizobiaceae</taxon>
        <taxon>Rhizobium/Agrobacterium group</taxon>
        <taxon>Rhizobium</taxon>
    </lineage>
</organism>
<dbReference type="Pfam" id="PF04365">
    <property type="entry name" value="BrnT_toxin"/>
    <property type="match status" value="1"/>
</dbReference>
<dbReference type="EMBL" id="JH719395">
    <property type="protein sequence ID" value="EJC79984.1"/>
    <property type="molecule type" value="Genomic_DNA"/>
</dbReference>
<protein>
    <recommendedName>
        <fullName evidence="3">BrnT family toxin</fullName>
    </recommendedName>
</protein>
<accession>J0KR08</accession>
<evidence type="ECO:0000313" key="1">
    <source>
        <dbReference type="EMBL" id="EJC79984.1"/>
    </source>
</evidence>
<dbReference type="Gene3D" id="3.10.450.530">
    <property type="entry name" value="Ribonuclease toxin, BrnT, of type II toxin-antitoxin system"/>
    <property type="match status" value="1"/>
</dbReference>
<dbReference type="HOGENOM" id="CLU_149290_2_1_5"/>
<gene>
    <name evidence="1" type="ORF">Rleg4DRAFT_1590</name>
</gene>
<dbReference type="Proteomes" id="UP000005732">
    <property type="component" value="Unassembled WGS sequence"/>
</dbReference>
<sequence length="87" mass="10040">MYIQIMKMTWDEAKRIANLQKHGFDFDDVYLFDWRNAVITSSRDGRFKAIGYYEDGTAVVIYALLGSEAVSIISFRPASNKERKVLP</sequence>
<evidence type="ECO:0008006" key="3">
    <source>
        <dbReference type="Google" id="ProtNLM"/>
    </source>
</evidence>
<evidence type="ECO:0000313" key="2">
    <source>
        <dbReference type="Proteomes" id="UP000005732"/>
    </source>
</evidence>
<dbReference type="InterPro" id="IPR038573">
    <property type="entry name" value="BrnT_sf"/>
</dbReference>
<dbReference type="InterPro" id="IPR007460">
    <property type="entry name" value="BrnT_toxin"/>
</dbReference>